<name>A0A494Z431_9BACL</name>
<dbReference type="OrthoDB" id="2721909at2"/>
<keyword evidence="1" id="KW-0472">Membrane</keyword>
<evidence type="ECO:0000313" key="2">
    <source>
        <dbReference type="EMBL" id="RKQ16774.1"/>
    </source>
</evidence>
<evidence type="ECO:0000313" key="3">
    <source>
        <dbReference type="Proteomes" id="UP000272238"/>
    </source>
</evidence>
<dbReference type="AlphaFoldDB" id="A0A494Z431"/>
<reference evidence="2 3" key="1">
    <citation type="journal article" date="2016" name="Antonie Van Leeuwenhoek">
        <title>Lysinibacillus endophyticus sp. nov., an indole-3-acetic acid producing endophytic bacterium isolated from corn root (Zea mays cv. Xinken-5).</title>
        <authorList>
            <person name="Yu J."/>
            <person name="Guan X."/>
            <person name="Liu C."/>
            <person name="Xiang W."/>
            <person name="Yu Z."/>
            <person name="Liu X."/>
            <person name="Wang G."/>
        </authorList>
    </citation>
    <scope>NUCLEOTIDE SEQUENCE [LARGE SCALE GENOMIC DNA]</scope>
    <source>
        <strain evidence="2 3">DSM 100506</strain>
    </source>
</reference>
<dbReference type="Proteomes" id="UP000272238">
    <property type="component" value="Unassembled WGS sequence"/>
</dbReference>
<gene>
    <name evidence="2" type="ORF">D8M03_09160</name>
</gene>
<evidence type="ECO:0000256" key="1">
    <source>
        <dbReference type="SAM" id="Phobius"/>
    </source>
</evidence>
<keyword evidence="3" id="KW-1185">Reference proteome</keyword>
<dbReference type="EMBL" id="RBZN01000018">
    <property type="protein sequence ID" value="RKQ16774.1"/>
    <property type="molecule type" value="Genomic_DNA"/>
</dbReference>
<proteinExistence type="predicted"/>
<feature type="transmembrane region" description="Helical" evidence="1">
    <location>
        <begin position="36"/>
        <end position="63"/>
    </location>
</feature>
<comment type="caution">
    <text evidence="2">The sequence shown here is derived from an EMBL/GenBank/DDBJ whole genome shotgun (WGS) entry which is preliminary data.</text>
</comment>
<organism evidence="2 3">
    <name type="scientific">Ureibacillus endophyticus</name>
    <dbReference type="NCBI Taxonomy" id="1978490"/>
    <lineage>
        <taxon>Bacteria</taxon>
        <taxon>Bacillati</taxon>
        <taxon>Bacillota</taxon>
        <taxon>Bacilli</taxon>
        <taxon>Bacillales</taxon>
        <taxon>Caryophanaceae</taxon>
        <taxon>Ureibacillus</taxon>
    </lineage>
</organism>
<sequence length="68" mass="8260">MVYILENIFQLSAIVLVLCSMYYYRHFKKTKRERKLTFYETVIYVVTRIAIYLCAVSYVLLFLDRNYG</sequence>
<keyword evidence="1" id="KW-0812">Transmembrane</keyword>
<protein>
    <submittedName>
        <fullName evidence="2">Uncharacterized protein</fullName>
    </submittedName>
</protein>
<accession>A0A494Z431</accession>
<keyword evidence="1" id="KW-1133">Transmembrane helix</keyword>
<feature type="transmembrane region" description="Helical" evidence="1">
    <location>
        <begin position="6"/>
        <end position="24"/>
    </location>
</feature>